<feature type="transmembrane region" description="Helical" evidence="1">
    <location>
        <begin position="150"/>
        <end position="172"/>
    </location>
</feature>
<organism evidence="3 4">
    <name type="scientific">Sphingomonas oligophenolica</name>
    <dbReference type="NCBI Taxonomy" id="301154"/>
    <lineage>
        <taxon>Bacteria</taxon>
        <taxon>Pseudomonadati</taxon>
        <taxon>Pseudomonadota</taxon>
        <taxon>Alphaproteobacteria</taxon>
        <taxon>Sphingomonadales</taxon>
        <taxon>Sphingomonadaceae</taxon>
        <taxon>Sphingomonas</taxon>
    </lineage>
</organism>
<dbReference type="PANTHER" id="PTHR40547">
    <property type="entry name" value="SLL0298 PROTEIN"/>
    <property type="match status" value="1"/>
</dbReference>
<feature type="domain" description="DUF2062" evidence="2">
    <location>
        <begin position="33"/>
        <end position="181"/>
    </location>
</feature>
<comment type="caution">
    <text evidence="3">The sequence shown here is derived from an EMBL/GenBank/DDBJ whole genome shotgun (WGS) entry which is preliminary data.</text>
</comment>
<proteinExistence type="predicted"/>
<dbReference type="PANTHER" id="PTHR40547:SF1">
    <property type="entry name" value="SLL0298 PROTEIN"/>
    <property type="match status" value="1"/>
</dbReference>
<dbReference type="EMBL" id="RCZK01000002">
    <property type="protein sequence ID" value="TPG14555.1"/>
    <property type="molecule type" value="Genomic_DNA"/>
</dbReference>
<dbReference type="Proteomes" id="UP000318413">
    <property type="component" value="Unassembled WGS sequence"/>
</dbReference>
<evidence type="ECO:0000259" key="2">
    <source>
        <dbReference type="Pfam" id="PF09835"/>
    </source>
</evidence>
<sequence length="189" mass="20973">MATRARPDLWRGLPAWVRRAIPTRESIERNRLLRPVAHRILVPSLWRFNRRSVPRGVALGIFSGILFPFAHMAIAAGLALPFRANVPTAVGVTLVNNPITFVPLMAGAYQIGHWLLRVDRVLPGTPIASNVVANQGWLHWLVAQGGPATIVGLLVLAVVLSALGYAVSSWGWRLRIAHKWRNRHSNMEI</sequence>
<keyword evidence="4" id="KW-1185">Reference proteome</keyword>
<name>A0A502CLL4_9SPHN</name>
<dbReference type="Pfam" id="PF09835">
    <property type="entry name" value="DUF2062"/>
    <property type="match status" value="1"/>
</dbReference>
<dbReference type="RefSeq" id="WP_140868299.1">
    <property type="nucleotide sequence ID" value="NZ_RCZK01000002.1"/>
</dbReference>
<keyword evidence="1" id="KW-1133">Transmembrane helix</keyword>
<dbReference type="OrthoDB" id="7390525at2"/>
<feature type="transmembrane region" description="Helical" evidence="1">
    <location>
        <begin position="57"/>
        <end position="80"/>
    </location>
</feature>
<keyword evidence="1" id="KW-0472">Membrane</keyword>
<accession>A0A502CLL4</accession>
<evidence type="ECO:0000313" key="4">
    <source>
        <dbReference type="Proteomes" id="UP000318413"/>
    </source>
</evidence>
<dbReference type="InterPro" id="IPR018639">
    <property type="entry name" value="DUF2062"/>
</dbReference>
<keyword evidence="1" id="KW-0812">Transmembrane</keyword>
<evidence type="ECO:0000256" key="1">
    <source>
        <dbReference type="SAM" id="Phobius"/>
    </source>
</evidence>
<protein>
    <submittedName>
        <fullName evidence="3">DUF2062 domain-containing protein</fullName>
    </submittedName>
</protein>
<reference evidence="3 4" key="1">
    <citation type="journal article" date="2019" name="Environ. Microbiol.">
        <title>Species interactions and distinct microbial communities in high Arctic permafrost affected cryosols are associated with the CH4 and CO2 gas fluxes.</title>
        <authorList>
            <person name="Altshuler I."/>
            <person name="Hamel J."/>
            <person name="Turney S."/>
            <person name="Magnuson E."/>
            <person name="Levesque R."/>
            <person name="Greer C."/>
            <person name="Whyte L.G."/>
        </authorList>
    </citation>
    <scope>NUCLEOTIDE SEQUENCE [LARGE SCALE GENOMIC DNA]</scope>
    <source>
        <strain evidence="3 4">S5.1</strain>
    </source>
</reference>
<evidence type="ECO:0000313" key="3">
    <source>
        <dbReference type="EMBL" id="TPG14555.1"/>
    </source>
</evidence>
<dbReference type="AlphaFoldDB" id="A0A502CLL4"/>
<gene>
    <name evidence="3" type="ORF">EAH84_04505</name>
</gene>